<feature type="region of interest" description="Disordered" evidence="1">
    <location>
        <begin position="373"/>
        <end position="395"/>
    </location>
</feature>
<comment type="caution">
    <text evidence="2">The sequence shown here is derived from an EMBL/GenBank/DDBJ whole genome shotgun (WGS) entry which is preliminary data.</text>
</comment>
<name>A0A5N5QKI6_9AGAM</name>
<reference evidence="2 3" key="1">
    <citation type="journal article" date="2019" name="Fungal Biol. Biotechnol.">
        <title>Draft genome sequence of fastidious pathogen Ceratobasidium theobromae, which causes vascular-streak dieback in Theobroma cacao.</title>
        <authorList>
            <person name="Ali S.S."/>
            <person name="Asman A."/>
            <person name="Shao J."/>
            <person name="Firmansyah A.P."/>
            <person name="Susilo A.W."/>
            <person name="Rosmana A."/>
            <person name="McMahon P."/>
            <person name="Junaid M."/>
            <person name="Guest D."/>
            <person name="Kheng T.Y."/>
            <person name="Meinhardt L.W."/>
            <person name="Bailey B.A."/>
        </authorList>
    </citation>
    <scope>NUCLEOTIDE SEQUENCE [LARGE SCALE GENOMIC DNA]</scope>
    <source>
        <strain evidence="2 3">CT2</strain>
    </source>
</reference>
<gene>
    <name evidence="2" type="ORF">CTheo_4295</name>
</gene>
<organism evidence="2 3">
    <name type="scientific">Ceratobasidium theobromae</name>
    <dbReference type="NCBI Taxonomy" id="1582974"/>
    <lineage>
        <taxon>Eukaryota</taxon>
        <taxon>Fungi</taxon>
        <taxon>Dikarya</taxon>
        <taxon>Basidiomycota</taxon>
        <taxon>Agaricomycotina</taxon>
        <taxon>Agaricomycetes</taxon>
        <taxon>Cantharellales</taxon>
        <taxon>Ceratobasidiaceae</taxon>
        <taxon>Ceratobasidium</taxon>
    </lineage>
</organism>
<proteinExistence type="predicted"/>
<dbReference type="OrthoDB" id="3243505at2759"/>
<accession>A0A5N5QKI6</accession>
<dbReference type="AlphaFoldDB" id="A0A5N5QKI6"/>
<protein>
    <submittedName>
        <fullName evidence="2">Uncharacterized protein</fullName>
    </submittedName>
</protein>
<sequence>MSLLDSRLSMSKASKVSVRFALLAYSVYCWVDGSARARNNTVSNFDWNTQGGPELSSYEDDSTPSRGFKALWEWIRRRGSIMSEEEHSILGKMDVATAFLLFNGIQRLSSPRQSRPILPPTLPHLTDGNQLSWRVLIIATAVLSLVHETQRAATVYYLRRRRCNLTNQIQKDLANMRIGEVVVRGARLALPRNVDEEEEEEECLICSGSAETMSTSSHTVDGDRTLSSLGPLEAFCTIAPQKHLAHRSCFLRWHTAYLQQSHYSLGNSVTLFDDIQSTPHGASPPRTFEQLFIRASIILQAAGFNYLVPKLKRTGGSDFSPAANGDAQFPSLTLHRTDISHTAAGLLATLRTSAPPCPGCRSPVALQFIDARPPVTPTESEPRPPSTDSNQPQPPQPRLWLLWRVIALLRKLITSNFWRDWRIIVTGKTISSYFGSLLSFMVFLAAITKARENPTLNKNVVFRLATSRMTL</sequence>
<dbReference type="Proteomes" id="UP000383932">
    <property type="component" value="Unassembled WGS sequence"/>
</dbReference>
<evidence type="ECO:0000313" key="2">
    <source>
        <dbReference type="EMBL" id="KAB5592250.1"/>
    </source>
</evidence>
<evidence type="ECO:0000256" key="1">
    <source>
        <dbReference type="SAM" id="MobiDB-lite"/>
    </source>
</evidence>
<keyword evidence="3" id="KW-1185">Reference proteome</keyword>
<evidence type="ECO:0000313" key="3">
    <source>
        <dbReference type="Proteomes" id="UP000383932"/>
    </source>
</evidence>
<dbReference type="EMBL" id="SSOP01000071">
    <property type="protein sequence ID" value="KAB5592250.1"/>
    <property type="molecule type" value="Genomic_DNA"/>
</dbReference>